<evidence type="ECO:0000256" key="2">
    <source>
        <dbReference type="ARBA" id="ARBA00022737"/>
    </source>
</evidence>
<evidence type="ECO:0000256" key="3">
    <source>
        <dbReference type="ARBA" id="ARBA00023242"/>
    </source>
</evidence>
<evidence type="ECO:0000313" key="5">
    <source>
        <dbReference type="EMBL" id="KAK7873202.1"/>
    </source>
</evidence>
<dbReference type="EMBL" id="JAZDUA010000016">
    <property type="protein sequence ID" value="KAK7873202.1"/>
    <property type="molecule type" value="Genomic_DNA"/>
</dbReference>
<dbReference type="Gene3D" id="3.80.10.10">
    <property type="entry name" value="Ribonuclease Inhibitor"/>
    <property type="match status" value="2"/>
</dbReference>
<dbReference type="SMART" id="SM00369">
    <property type="entry name" value="LRR_TYP"/>
    <property type="match status" value="4"/>
</dbReference>
<organism evidence="5 6">
    <name type="scientific">Gryllus longicercus</name>
    <dbReference type="NCBI Taxonomy" id="2509291"/>
    <lineage>
        <taxon>Eukaryota</taxon>
        <taxon>Metazoa</taxon>
        <taxon>Ecdysozoa</taxon>
        <taxon>Arthropoda</taxon>
        <taxon>Hexapoda</taxon>
        <taxon>Insecta</taxon>
        <taxon>Pterygota</taxon>
        <taxon>Neoptera</taxon>
        <taxon>Polyneoptera</taxon>
        <taxon>Orthoptera</taxon>
        <taxon>Ensifera</taxon>
        <taxon>Gryllidea</taxon>
        <taxon>Grylloidea</taxon>
        <taxon>Gryllidae</taxon>
        <taxon>Gryllinae</taxon>
        <taxon>Gryllus</taxon>
    </lineage>
</organism>
<accession>A0AAN9W534</accession>
<keyword evidence="1" id="KW-0433">Leucine-rich repeat</keyword>
<proteinExistence type="predicted"/>
<dbReference type="PANTHER" id="PTHR48051">
    <property type="match status" value="1"/>
</dbReference>
<evidence type="ECO:0000259" key="4">
    <source>
        <dbReference type="Pfam" id="PF25344"/>
    </source>
</evidence>
<keyword evidence="6" id="KW-1185">Reference proteome</keyword>
<dbReference type="InterPro" id="IPR032675">
    <property type="entry name" value="LRR_dom_sf"/>
</dbReference>
<comment type="caution">
    <text evidence="5">The sequence shown here is derived from an EMBL/GenBank/DDBJ whole genome shotgun (WGS) entry which is preliminary data.</text>
</comment>
<dbReference type="InterPro" id="IPR050216">
    <property type="entry name" value="LRR_domain-containing"/>
</dbReference>
<dbReference type="Pfam" id="PF00560">
    <property type="entry name" value="LRR_1"/>
    <property type="match status" value="1"/>
</dbReference>
<dbReference type="PANTHER" id="PTHR48051:SF1">
    <property type="entry name" value="RAS SUPPRESSOR PROTEIN 1"/>
    <property type="match status" value="1"/>
</dbReference>
<sequence length="416" mass="47126">MKFVANVEINHRLAASYSMPKRRAQRSVLAFGTKPGYPNELVLVHQSNLNSLGTVYKVKDNIERVFDKYAKDGKTTIRFKEPPHDVIINCEASALERFLAALKMGLRKNVCTKSLKLPVVGSEPLKKVPPKPKHHLTYNSSADYPTSEGFPKTAISIAINELERTRFDMRLLGLPFLQVLNLSNNKLLMLPPEMDLLPSLVKLSVAHNQFGAARSLSSWSWLHGERLARQLKDLDLSGNEISFLPPAVCNLRVLETLNVKNNKLTVLPGALGTLKRLKTFIASDNQLEFLPGSIKLWKLWFLDVTDNPFVFRTPRSVRMEYKTPSLLEWAARCVINNRLKFTPADLPLVVQHYLHTVTFCHCSQACFKEGICVYSNLAMNCIAANIVRGINLYEEVPVQYRLCSYRCVEKFNSYCS</sequence>
<dbReference type="SUPFAM" id="SSF52058">
    <property type="entry name" value="L domain-like"/>
    <property type="match status" value="1"/>
</dbReference>
<reference evidence="5 6" key="1">
    <citation type="submission" date="2024-03" db="EMBL/GenBank/DDBJ databases">
        <title>The genome assembly and annotation of the cricket Gryllus longicercus Weissman &amp; Gray.</title>
        <authorList>
            <person name="Szrajer S."/>
            <person name="Gray D."/>
            <person name="Ylla G."/>
        </authorList>
    </citation>
    <scope>NUCLEOTIDE SEQUENCE [LARGE SCALE GENOMIC DNA]</scope>
    <source>
        <strain evidence="5">DAG 2021-001</strain>
        <tissue evidence="5">Whole body minus gut</tissue>
    </source>
</reference>
<dbReference type="GO" id="GO:0005737">
    <property type="term" value="C:cytoplasm"/>
    <property type="evidence" value="ECO:0007669"/>
    <property type="project" value="TreeGrafter"/>
</dbReference>
<feature type="domain" description="PIF1/LRR1 pleckstrin homology" evidence="4">
    <location>
        <begin position="1"/>
        <end position="110"/>
    </location>
</feature>
<dbReference type="InterPro" id="IPR001611">
    <property type="entry name" value="Leu-rich_rpt"/>
</dbReference>
<evidence type="ECO:0000256" key="1">
    <source>
        <dbReference type="ARBA" id="ARBA00022614"/>
    </source>
</evidence>
<name>A0AAN9W534_9ORTH</name>
<dbReference type="Proteomes" id="UP001378592">
    <property type="component" value="Unassembled WGS sequence"/>
</dbReference>
<dbReference type="Pfam" id="PF13855">
    <property type="entry name" value="LRR_8"/>
    <property type="match status" value="1"/>
</dbReference>
<keyword evidence="3" id="KW-0539">Nucleus</keyword>
<dbReference type="Pfam" id="PF25344">
    <property type="entry name" value="PH_LRR1"/>
    <property type="match status" value="1"/>
</dbReference>
<dbReference type="InterPro" id="IPR057437">
    <property type="entry name" value="PIF1/LRR1_PH"/>
</dbReference>
<gene>
    <name evidence="5" type="ORF">R5R35_006412</name>
</gene>
<dbReference type="PROSITE" id="PS51450">
    <property type="entry name" value="LRR"/>
    <property type="match status" value="2"/>
</dbReference>
<keyword evidence="2" id="KW-0677">Repeat</keyword>
<dbReference type="InterPro" id="IPR003591">
    <property type="entry name" value="Leu-rich_rpt_typical-subtyp"/>
</dbReference>
<protein>
    <recommendedName>
        <fullName evidence="4">PIF1/LRR1 pleckstrin homology domain-containing protein</fullName>
    </recommendedName>
</protein>
<dbReference type="AlphaFoldDB" id="A0AAN9W534"/>
<evidence type="ECO:0000313" key="6">
    <source>
        <dbReference type="Proteomes" id="UP001378592"/>
    </source>
</evidence>